<protein>
    <submittedName>
        <fullName evidence="5">GntR family transcriptional regulator</fullName>
    </submittedName>
</protein>
<dbReference type="RefSeq" id="WP_044226254.1">
    <property type="nucleotide sequence ID" value="NZ_JRYR02000002.1"/>
</dbReference>
<dbReference type="Gene3D" id="1.10.10.10">
    <property type="entry name" value="Winged helix-like DNA-binding domain superfamily/Winged helix DNA-binding domain"/>
    <property type="match status" value="1"/>
</dbReference>
<evidence type="ECO:0000313" key="5">
    <source>
        <dbReference type="EMBL" id="OHX64085.1"/>
    </source>
</evidence>
<dbReference type="InterPro" id="IPR036388">
    <property type="entry name" value="WH-like_DNA-bd_sf"/>
</dbReference>
<dbReference type="PANTHER" id="PTHR43537">
    <property type="entry name" value="TRANSCRIPTIONAL REGULATOR, GNTR FAMILY"/>
    <property type="match status" value="1"/>
</dbReference>
<proteinExistence type="predicted"/>
<dbReference type="PRINTS" id="PR00035">
    <property type="entry name" value="HTHGNTR"/>
</dbReference>
<accession>A0A1S1YTF4</accession>
<dbReference type="Proteomes" id="UP000179797">
    <property type="component" value="Unassembled WGS sequence"/>
</dbReference>
<dbReference type="EMBL" id="JRYR02000002">
    <property type="protein sequence ID" value="OHX64085.1"/>
    <property type="molecule type" value="Genomic_DNA"/>
</dbReference>
<evidence type="ECO:0000259" key="4">
    <source>
        <dbReference type="PROSITE" id="PS50949"/>
    </source>
</evidence>
<name>A0A1S1YTF4_FLAPC</name>
<evidence type="ECO:0000256" key="1">
    <source>
        <dbReference type="ARBA" id="ARBA00023015"/>
    </source>
</evidence>
<dbReference type="STRING" id="915059.NH26_20990"/>
<dbReference type="Gene3D" id="1.20.120.530">
    <property type="entry name" value="GntR ligand-binding domain-like"/>
    <property type="match status" value="1"/>
</dbReference>
<organism evidence="5 6">
    <name type="scientific">Flammeovirga pacifica</name>
    <dbReference type="NCBI Taxonomy" id="915059"/>
    <lineage>
        <taxon>Bacteria</taxon>
        <taxon>Pseudomonadati</taxon>
        <taxon>Bacteroidota</taxon>
        <taxon>Cytophagia</taxon>
        <taxon>Cytophagales</taxon>
        <taxon>Flammeovirgaceae</taxon>
        <taxon>Flammeovirga</taxon>
    </lineage>
</organism>
<keyword evidence="3" id="KW-0804">Transcription</keyword>
<dbReference type="InterPro" id="IPR008920">
    <property type="entry name" value="TF_FadR/GntR_C"/>
</dbReference>
<evidence type="ECO:0000313" key="6">
    <source>
        <dbReference type="Proteomes" id="UP000179797"/>
    </source>
</evidence>
<dbReference type="AlphaFoldDB" id="A0A1S1YTF4"/>
<keyword evidence="1" id="KW-0805">Transcription regulation</keyword>
<gene>
    <name evidence="5" type="ORF">NH26_20990</name>
</gene>
<sequence>MEQSVFDTFRKIEVEKPVDKIIKQLKALISSGQLNPGDKLPSERKLSELFGIGRTYVRDAIRKLEFYGILKTHPQSGTIVAGFGIDALEGLITDVLELEGNDMNSLVETRVILEKSTARFAALRRDEKDIVSISKALSEYEEAVKLGQDTVEHDLMFHLKIAEASKNSVLKSLMLIVAPDIITFFKENDVCAGDKPNQALEEHYKILEHISNREPELAEEAMYNHLKGILNKEF</sequence>
<keyword evidence="2" id="KW-0238">DNA-binding</keyword>
<reference evidence="5 6" key="1">
    <citation type="journal article" date="2012" name="Int. J. Syst. Evol. Microbiol.">
        <title>Flammeovirga pacifica sp. nov., isolated from deep-sea sediment.</title>
        <authorList>
            <person name="Xu H."/>
            <person name="Fu Y."/>
            <person name="Yang N."/>
            <person name="Ding Z."/>
            <person name="Lai Q."/>
            <person name="Zeng R."/>
        </authorList>
    </citation>
    <scope>NUCLEOTIDE SEQUENCE [LARGE SCALE GENOMIC DNA]</scope>
    <source>
        <strain evidence="6">DSM 24597 / LMG 26175 / WPAGA1</strain>
    </source>
</reference>
<evidence type="ECO:0000256" key="3">
    <source>
        <dbReference type="ARBA" id="ARBA00023163"/>
    </source>
</evidence>
<dbReference type="PANTHER" id="PTHR43537:SF5">
    <property type="entry name" value="UXU OPERON TRANSCRIPTIONAL REGULATOR"/>
    <property type="match status" value="1"/>
</dbReference>
<dbReference type="InterPro" id="IPR036390">
    <property type="entry name" value="WH_DNA-bd_sf"/>
</dbReference>
<dbReference type="CDD" id="cd07377">
    <property type="entry name" value="WHTH_GntR"/>
    <property type="match status" value="1"/>
</dbReference>
<dbReference type="GO" id="GO:0003677">
    <property type="term" value="F:DNA binding"/>
    <property type="evidence" value="ECO:0007669"/>
    <property type="project" value="UniProtKB-KW"/>
</dbReference>
<dbReference type="OrthoDB" id="9799482at2"/>
<dbReference type="SMART" id="SM00345">
    <property type="entry name" value="HTH_GNTR"/>
    <property type="match status" value="1"/>
</dbReference>
<feature type="domain" description="HTH gntR-type" evidence="4">
    <location>
        <begin position="15"/>
        <end position="83"/>
    </location>
</feature>
<dbReference type="Pfam" id="PF00392">
    <property type="entry name" value="GntR"/>
    <property type="match status" value="1"/>
</dbReference>
<dbReference type="InterPro" id="IPR011711">
    <property type="entry name" value="GntR_C"/>
</dbReference>
<evidence type="ECO:0000256" key="2">
    <source>
        <dbReference type="ARBA" id="ARBA00023125"/>
    </source>
</evidence>
<dbReference type="Pfam" id="PF07729">
    <property type="entry name" value="FCD"/>
    <property type="match status" value="1"/>
</dbReference>
<keyword evidence="6" id="KW-1185">Reference proteome</keyword>
<dbReference type="PROSITE" id="PS50949">
    <property type="entry name" value="HTH_GNTR"/>
    <property type="match status" value="1"/>
</dbReference>
<dbReference type="InterPro" id="IPR000524">
    <property type="entry name" value="Tscrpt_reg_HTH_GntR"/>
</dbReference>
<dbReference type="SUPFAM" id="SSF48008">
    <property type="entry name" value="GntR ligand-binding domain-like"/>
    <property type="match status" value="1"/>
</dbReference>
<dbReference type="SMART" id="SM00895">
    <property type="entry name" value="FCD"/>
    <property type="match status" value="1"/>
</dbReference>
<dbReference type="GO" id="GO:0003700">
    <property type="term" value="F:DNA-binding transcription factor activity"/>
    <property type="evidence" value="ECO:0007669"/>
    <property type="project" value="InterPro"/>
</dbReference>
<comment type="caution">
    <text evidence="5">The sequence shown here is derived from an EMBL/GenBank/DDBJ whole genome shotgun (WGS) entry which is preliminary data.</text>
</comment>
<dbReference type="SUPFAM" id="SSF46785">
    <property type="entry name" value="Winged helix' DNA-binding domain"/>
    <property type="match status" value="1"/>
</dbReference>